<dbReference type="AlphaFoldDB" id="A0AAU7JJT4"/>
<protein>
    <submittedName>
        <fullName evidence="2">Uncharacterized protein</fullName>
    </submittedName>
</protein>
<dbReference type="EMBL" id="CP157484">
    <property type="protein sequence ID" value="XBO40334.1"/>
    <property type="molecule type" value="Genomic_DNA"/>
</dbReference>
<gene>
    <name evidence="2" type="ORF">ABEG18_06045</name>
</gene>
<evidence type="ECO:0000256" key="1">
    <source>
        <dbReference type="SAM" id="MobiDB-lite"/>
    </source>
</evidence>
<evidence type="ECO:0000313" key="2">
    <source>
        <dbReference type="EMBL" id="XBO40334.1"/>
    </source>
</evidence>
<accession>A0AAU7JJT4</accession>
<feature type="region of interest" description="Disordered" evidence="1">
    <location>
        <begin position="154"/>
        <end position="187"/>
    </location>
</feature>
<name>A0AAU7JJT4_9HYPH</name>
<organism evidence="2">
    <name type="scientific">Alsobacter sp. KACC 23698</name>
    <dbReference type="NCBI Taxonomy" id="3149229"/>
    <lineage>
        <taxon>Bacteria</taxon>
        <taxon>Pseudomonadati</taxon>
        <taxon>Pseudomonadota</taxon>
        <taxon>Alphaproteobacteria</taxon>
        <taxon>Hyphomicrobiales</taxon>
        <taxon>Alsobacteraceae</taxon>
        <taxon>Alsobacter</taxon>
    </lineage>
</organism>
<sequence length="187" mass="20564">MTRVGPMADDGSGSAEEDVLAGDLARQRLDAHRRTWTDIASRRRRAQRIRDVTLQENCVLEAKLFAAIEAQERLAYGMQDGDEAVSEATSLEGYDEAGLFAMADELLVEEGWRTEQGRAHLLPSERAFLAAWPEELKRRHNALEAALAAAAAVSPKRKLQNHKLAEHRNAARSGPAPSAGRSARRSP</sequence>
<dbReference type="RefSeq" id="WP_406857190.1">
    <property type="nucleotide sequence ID" value="NZ_CP157484.1"/>
</dbReference>
<proteinExistence type="predicted"/>
<reference evidence="2" key="1">
    <citation type="submission" date="2024-05" db="EMBL/GenBank/DDBJ databases">
        <authorList>
            <person name="Kim S."/>
            <person name="Heo J."/>
            <person name="Choi H."/>
            <person name="Choi Y."/>
            <person name="Kwon S.-W."/>
            <person name="Kim Y."/>
        </authorList>
    </citation>
    <scope>NUCLEOTIDE SEQUENCE</scope>
    <source>
        <strain evidence="2">KACC 23698</strain>
    </source>
</reference>